<dbReference type="NCBIfam" id="TIGR00264">
    <property type="entry name" value="archaeal-type nascent polypeptide-associated complex protein"/>
    <property type="match status" value="1"/>
</dbReference>
<comment type="subunit">
    <text evidence="4">Homodimer. Interacts with the ribosome. Binds ribosomal RNA.</text>
</comment>
<keyword evidence="1 4" id="KW-0813">Transport</keyword>
<evidence type="ECO:0000256" key="2">
    <source>
        <dbReference type="ARBA" id="ARBA00022884"/>
    </source>
</evidence>
<keyword evidence="3 4" id="KW-0653">Protein transport</keyword>
<feature type="domain" description="NAC-A/B" evidence="6">
    <location>
        <begin position="5"/>
        <end position="73"/>
    </location>
</feature>
<gene>
    <name evidence="4" type="primary">nac</name>
    <name evidence="7" type="ORF">OdinLCB4_001755</name>
</gene>
<dbReference type="AlphaFoldDB" id="A0AAF0D2U5"/>
<dbReference type="PROSITE" id="PS51151">
    <property type="entry name" value="NAC_AB"/>
    <property type="match status" value="1"/>
</dbReference>
<dbReference type="InterPro" id="IPR002715">
    <property type="entry name" value="Nas_poly-pep-assoc_cplx_dom"/>
</dbReference>
<evidence type="ECO:0000256" key="4">
    <source>
        <dbReference type="HAMAP-Rule" id="MF_00814"/>
    </source>
</evidence>
<evidence type="ECO:0000256" key="1">
    <source>
        <dbReference type="ARBA" id="ARBA00022448"/>
    </source>
</evidence>
<dbReference type="KEGG" id="oyw:OdinLCB4_001755"/>
<evidence type="ECO:0000259" key="6">
    <source>
        <dbReference type="PROSITE" id="PS51151"/>
    </source>
</evidence>
<dbReference type="Gene3D" id="2.20.70.30">
    <property type="entry name" value="Nascent polypeptide-associated complex domain"/>
    <property type="match status" value="1"/>
</dbReference>
<dbReference type="InterPro" id="IPR009060">
    <property type="entry name" value="UBA-like_sf"/>
</dbReference>
<evidence type="ECO:0000256" key="3">
    <source>
        <dbReference type="ARBA" id="ARBA00022927"/>
    </source>
</evidence>
<comment type="similarity">
    <text evidence="4">Belongs to the NAC-alpha family.</text>
</comment>
<organism evidence="7 8">
    <name type="scientific">Odinarchaeota yellowstonii (strain LCB_4)</name>
    <dbReference type="NCBI Taxonomy" id="1841599"/>
    <lineage>
        <taxon>Archaea</taxon>
        <taxon>Promethearchaeati</taxon>
        <taxon>Candidatus Odinarchaeota</taxon>
        <taxon>Candidatus Odinarchaeia</taxon>
        <taxon>Candidatus Odinarchaeales</taxon>
        <taxon>Candidatus Odinarchaeaceae</taxon>
        <taxon>Candidatus Odinarchaeum</taxon>
    </lineage>
</organism>
<dbReference type="CDD" id="cd14359">
    <property type="entry name" value="UBA_AeNAC"/>
    <property type="match status" value="1"/>
</dbReference>
<sequence>MMRRKLNPKLMKKAMKKMGINVEELPDVSEVIIKCSGREIVISNPQVTRITGAGQESFQVTGEVSERALSESASKTVVEEKSVNLEIPVEDVKLVCSQTGVSEEEAVEALRLAGGNIAQAIINLRNR</sequence>
<accession>A0AAF0D2U5</accession>
<evidence type="ECO:0000313" key="8">
    <source>
        <dbReference type="Proteomes" id="UP000186851"/>
    </source>
</evidence>
<dbReference type="HAMAP" id="MF_00814">
    <property type="entry name" value="NAC_arch"/>
    <property type="match status" value="1"/>
</dbReference>
<comment type="function">
    <text evidence="4">Contacts the emerging nascent chain on the ribosome.</text>
</comment>
<dbReference type="Pfam" id="PF19026">
    <property type="entry name" value="UBA_HYPK"/>
    <property type="match status" value="1"/>
</dbReference>
<dbReference type="InterPro" id="IPR005231">
    <property type="entry name" value="NAC_arc"/>
</dbReference>
<name>A0AAF0D2U5_ODILC</name>
<dbReference type="EMBL" id="CP091871">
    <property type="protein sequence ID" value="WEU40678.1"/>
    <property type="molecule type" value="Genomic_DNA"/>
</dbReference>
<evidence type="ECO:0000256" key="5">
    <source>
        <dbReference type="NCBIfam" id="TIGR00264"/>
    </source>
</evidence>
<dbReference type="InterPro" id="IPR038187">
    <property type="entry name" value="NAC_A/B_dom_sf"/>
</dbReference>
<dbReference type="SMART" id="SM01407">
    <property type="entry name" value="NAC"/>
    <property type="match status" value="1"/>
</dbReference>
<proteinExistence type="inferred from homology"/>
<dbReference type="Gene3D" id="1.10.8.10">
    <property type="entry name" value="DNA helicase RuvA subunit, C-terminal domain"/>
    <property type="match status" value="1"/>
</dbReference>
<reference evidence="7" key="2">
    <citation type="journal article" date="2022" name="Nat. Microbiol.">
        <title>A closed Candidatus Odinarchaeum chromosome exposes Asgard archaeal viruses.</title>
        <authorList>
            <person name="Tamarit D."/>
            <person name="Caceres E.F."/>
            <person name="Krupovic M."/>
            <person name="Nijland R."/>
            <person name="Eme L."/>
            <person name="Robinson N.P."/>
            <person name="Ettema T.J.G."/>
        </authorList>
    </citation>
    <scope>NUCLEOTIDE SEQUENCE</scope>
    <source>
        <strain evidence="7">LCB_4</strain>
    </source>
</reference>
<dbReference type="GO" id="GO:0015031">
    <property type="term" value="P:protein transport"/>
    <property type="evidence" value="ECO:0007669"/>
    <property type="project" value="UniProtKB-UniRule"/>
</dbReference>
<dbReference type="Proteomes" id="UP000186851">
    <property type="component" value="Chromosome"/>
</dbReference>
<keyword evidence="2 4" id="KW-0694">RNA-binding</keyword>
<protein>
    <recommendedName>
        <fullName evidence="4 5">Nascent polypeptide-associated complex protein</fullName>
    </recommendedName>
</protein>
<dbReference type="SUPFAM" id="SSF46934">
    <property type="entry name" value="UBA-like"/>
    <property type="match status" value="1"/>
</dbReference>
<evidence type="ECO:0000313" key="7">
    <source>
        <dbReference type="EMBL" id="WEU40678.1"/>
    </source>
</evidence>
<dbReference type="InterPro" id="IPR044034">
    <property type="entry name" value="NAC-like_UBA"/>
</dbReference>
<reference evidence="7" key="1">
    <citation type="journal article" date="2017" name="Nature">
        <title>Asgard archaea illuminate the origin of eukaryotic cellular complexity.</title>
        <authorList>
            <person name="Zaremba-Niedzwiedzka K."/>
            <person name="Caceres E.F."/>
            <person name="Saw J.H."/>
            <person name="Backstrom D."/>
            <person name="Juzokaite L."/>
            <person name="Vancaester E."/>
            <person name="Seitz K.W."/>
            <person name="Anantharaman K."/>
            <person name="Starnawski P."/>
            <person name="Kjeldsen K.U."/>
            <person name="Scott M.B."/>
            <person name="Nunoura T."/>
            <person name="Banfield J.F."/>
            <person name="Schramm A."/>
            <person name="Baker B.J."/>
            <person name="Spang A."/>
            <person name="Ettema T.J.G."/>
        </authorList>
    </citation>
    <scope>NUCLEOTIDE SEQUENCE</scope>
    <source>
        <strain evidence="7">LCB_4</strain>
    </source>
</reference>
<dbReference type="CDD" id="cd22054">
    <property type="entry name" value="NAC_NACA"/>
    <property type="match status" value="1"/>
</dbReference>
<dbReference type="Pfam" id="PF01849">
    <property type="entry name" value="NAC"/>
    <property type="match status" value="1"/>
</dbReference>
<dbReference type="GO" id="GO:0003723">
    <property type="term" value="F:RNA binding"/>
    <property type="evidence" value="ECO:0007669"/>
    <property type="project" value="UniProtKB-UniRule"/>
</dbReference>